<gene>
    <name evidence="2" type="ORF">OCTVUL_1B016984</name>
</gene>
<organism evidence="2 3">
    <name type="scientific">Octopus vulgaris</name>
    <name type="common">Common octopus</name>
    <dbReference type="NCBI Taxonomy" id="6645"/>
    <lineage>
        <taxon>Eukaryota</taxon>
        <taxon>Metazoa</taxon>
        <taxon>Spiralia</taxon>
        <taxon>Lophotrochozoa</taxon>
        <taxon>Mollusca</taxon>
        <taxon>Cephalopoda</taxon>
        <taxon>Coleoidea</taxon>
        <taxon>Octopodiformes</taxon>
        <taxon>Octopoda</taxon>
        <taxon>Incirrata</taxon>
        <taxon>Octopodidae</taxon>
        <taxon>Octopus</taxon>
    </lineage>
</organism>
<feature type="region of interest" description="Disordered" evidence="1">
    <location>
        <begin position="1"/>
        <end position="143"/>
    </location>
</feature>
<dbReference type="EMBL" id="OX597817">
    <property type="protein sequence ID" value="CAI9721533.1"/>
    <property type="molecule type" value="Genomic_DNA"/>
</dbReference>
<evidence type="ECO:0000313" key="3">
    <source>
        <dbReference type="Proteomes" id="UP001162480"/>
    </source>
</evidence>
<feature type="compositionally biased region" description="Basic and acidic residues" evidence="1">
    <location>
        <begin position="98"/>
        <end position="110"/>
    </location>
</feature>
<accession>A0AA36ASM3</accession>
<dbReference type="Proteomes" id="UP001162480">
    <property type="component" value="Chromosome 4"/>
</dbReference>
<keyword evidence="3" id="KW-1185">Reference proteome</keyword>
<proteinExistence type="predicted"/>
<feature type="compositionally biased region" description="Polar residues" evidence="1">
    <location>
        <begin position="126"/>
        <end position="135"/>
    </location>
</feature>
<name>A0AA36ASM3_OCTVU</name>
<feature type="compositionally biased region" description="Basic and acidic residues" evidence="1">
    <location>
        <begin position="49"/>
        <end position="89"/>
    </location>
</feature>
<dbReference type="AlphaFoldDB" id="A0AA36ASM3"/>
<feature type="compositionally biased region" description="Polar residues" evidence="1">
    <location>
        <begin position="17"/>
        <end position="41"/>
    </location>
</feature>
<evidence type="ECO:0000313" key="2">
    <source>
        <dbReference type="EMBL" id="CAI9721533.1"/>
    </source>
</evidence>
<sequence>MPRKRKDNNLSRKNSRSQKITEQRQQTLIEENRQGLSSSQCLEIKRRRMQETRAMETPEETEARRNANRLRQETRAMERPEDSEARRNENQMTTQETHAMERTGKREARRNVNRLRIQKSRAMETPQETEAQTNTDRLRKQDSRENTLLPHIQQRKQTTRHDTNRDFISKELTLREWLWKSMWQIFMRKNETQVLCCTTVETFLTEHALTAELTFGMLRKLPTAVAKEKSAPRINS</sequence>
<protein>
    <submittedName>
        <fullName evidence="2">Uncharacterized protein</fullName>
    </submittedName>
</protein>
<evidence type="ECO:0000256" key="1">
    <source>
        <dbReference type="SAM" id="MobiDB-lite"/>
    </source>
</evidence>
<reference evidence="2" key="1">
    <citation type="submission" date="2023-08" db="EMBL/GenBank/DDBJ databases">
        <authorList>
            <person name="Alioto T."/>
            <person name="Alioto T."/>
            <person name="Gomez Garrido J."/>
        </authorList>
    </citation>
    <scope>NUCLEOTIDE SEQUENCE</scope>
</reference>